<dbReference type="EMBL" id="CP069045">
    <property type="protein sequence ID" value="QRD07675.1"/>
    <property type="molecule type" value="Genomic_DNA"/>
</dbReference>
<dbReference type="OMA" id="GNFHGDY"/>
<protein>
    <recommendedName>
        <fullName evidence="6">Phenylalanine ammonia-lyase</fullName>
    </recommendedName>
</protein>
<comment type="similarity">
    <text evidence="1 2">Belongs to the PAL/histidase family.</text>
</comment>
<name>A0A7U2ID88_PHANO</name>
<dbReference type="InterPro" id="IPR022313">
    <property type="entry name" value="Phe/His_NH3-lyase_AS"/>
</dbReference>
<keyword evidence="5" id="KW-1185">Reference proteome</keyword>
<dbReference type="VEuPathDB" id="FungiDB:JI435_163620"/>
<feature type="compositionally biased region" description="Basic and acidic residues" evidence="3">
    <location>
        <begin position="751"/>
        <end position="763"/>
    </location>
</feature>
<dbReference type="InterPro" id="IPR005922">
    <property type="entry name" value="Phe_NH3-lyase"/>
</dbReference>
<dbReference type="Gene3D" id="1.10.274.20">
    <property type="entry name" value="Phenylalanine ammonia-lyase 1, domain 3"/>
    <property type="match status" value="1"/>
</dbReference>
<dbReference type="Pfam" id="PF00221">
    <property type="entry name" value="Lyase_aromatic"/>
    <property type="match status" value="1"/>
</dbReference>
<dbReference type="KEGG" id="pno:SNOG_16362"/>
<dbReference type="NCBIfam" id="TIGR01226">
    <property type="entry name" value="phe_am_lyase"/>
    <property type="match status" value="1"/>
</dbReference>
<dbReference type="AlphaFoldDB" id="A0A7U2ID88"/>
<keyword evidence="2" id="KW-0456">Lyase</keyword>
<accession>A0A7U2ID88</accession>
<sequence>MAFFNSLVVDHWHSLEGDEGGRRDVVLNGRSLKLADVVAVARLGLSATLSPEANERISRSAEAIQKSIDNGEIIYGVNTGFGGSADTRTQKIENLQREIMRGLNYGILDGDLYSTPLSLARAESRTKQHNDTVLPLDNKNSNHMPASWVRATMLIRLNTLSNGASGVRVSTIQTLFKMLQEDVVPITPLRGSISASGDLSPLSYVGGAMCGKPNLSVWSSGKVTTADRALQEKNIEKVRLGPKEGLAIVNGTAASASVGALAMHEALNQAALSQVLTAMSVEALLGTDESFDTFFSEVRPHPGQADVATAVSALLRGSDLMQKGDGSEQSSLRQDRYSLRTTPQWIGPVLEDFMLAHQQIVTELNSVTDNPLIDTTTTPSQPRTIHGGNFQARSITSAMEKIRQGVQGIGRMLFTQCTELINPNTSRGLPPNLVFDEPSESYIWKGTDIMIAALTSELGFLANPVGTHVQTAEMGNQSLNSLALISARYTLEALSVLTQLSSAHLVALCQALDLRAMGLQFLAMLEPLFCQLFASKFGSDSFIKLRREDEATTENGICWSIFTQRLAQVSTQNTSSRFKTAVSAVSSHLLPLLSPESLATLQIWATEAEDLALRSFHASKDIYLASPDATPYVGTAARKMYDFVRNELRIPFICNDSISTPQDTMESGTSFFDEGLTHQRKGMNMGDVITEVYRAQRSGELYGVVVECLKEAGLGRTGLEKESPTLLAKQDAGGANVNLKRPLVEGDGGLADEHGVEVRERAEKRRKSMSA</sequence>
<dbReference type="RefSeq" id="XP_001806485.1">
    <property type="nucleotide sequence ID" value="XM_001806433.1"/>
</dbReference>
<dbReference type="GO" id="GO:0005737">
    <property type="term" value="C:cytoplasm"/>
    <property type="evidence" value="ECO:0007669"/>
    <property type="project" value="InterPro"/>
</dbReference>
<dbReference type="InterPro" id="IPR001106">
    <property type="entry name" value="Aromatic_Lyase"/>
</dbReference>
<evidence type="ECO:0000313" key="4">
    <source>
        <dbReference type="EMBL" id="QRD07675.1"/>
    </source>
</evidence>
<proteinExistence type="inferred from homology"/>
<evidence type="ECO:0000256" key="1">
    <source>
        <dbReference type="ARBA" id="ARBA00007238"/>
    </source>
</evidence>
<dbReference type="Gene3D" id="1.10.275.10">
    <property type="entry name" value="Fumarase/aspartase (N-terminal domain)"/>
    <property type="match status" value="1"/>
</dbReference>
<evidence type="ECO:0008006" key="6">
    <source>
        <dbReference type="Google" id="ProtNLM"/>
    </source>
</evidence>
<reference evidence="5" key="1">
    <citation type="journal article" date="2021" name="BMC Genomics">
        <title>Chromosome-level genome assembly and manually-curated proteome of model necrotroph Parastagonospora nodorum Sn15 reveals a genome-wide trove of candidate effector homologs, and redundancy of virulence-related functions within an accessory chromosome.</title>
        <authorList>
            <person name="Bertazzoni S."/>
            <person name="Jones D.A.B."/>
            <person name="Phan H.T."/>
            <person name="Tan K.-C."/>
            <person name="Hane J.K."/>
        </authorList>
    </citation>
    <scope>NUCLEOTIDE SEQUENCE [LARGE SCALE GENOMIC DNA]</scope>
    <source>
        <strain evidence="5">SN15 / ATCC MYA-4574 / FGSC 10173)</strain>
    </source>
</reference>
<dbReference type="OrthoDB" id="10051290at2759"/>
<dbReference type="Proteomes" id="UP000663193">
    <property type="component" value="Chromosome 23"/>
</dbReference>
<evidence type="ECO:0000256" key="3">
    <source>
        <dbReference type="SAM" id="MobiDB-lite"/>
    </source>
</evidence>
<dbReference type="CDD" id="cd00332">
    <property type="entry name" value="PAL-HAL"/>
    <property type="match status" value="1"/>
</dbReference>
<feature type="region of interest" description="Disordered" evidence="3">
    <location>
        <begin position="739"/>
        <end position="771"/>
    </location>
</feature>
<dbReference type="InterPro" id="IPR008948">
    <property type="entry name" value="L-Aspartase-like"/>
</dbReference>
<dbReference type="PANTHER" id="PTHR10362">
    <property type="entry name" value="HISTIDINE AMMONIA-LYASE"/>
    <property type="match status" value="1"/>
</dbReference>
<dbReference type="SUPFAM" id="SSF48557">
    <property type="entry name" value="L-aspartase-like"/>
    <property type="match status" value="1"/>
</dbReference>
<gene>
    <name evidence="4" type="ORF">JI435_163620</name>
</gene>
<dbReference type="InterPro" id="IPR023144">
    <property type="entry name" value="Phe_NH3-lyase_shielding_dom_sf"/>
</dbReference>
<organism evidence="4 5">
    <name type="scientific">Phaeosphaeria nodorum (strain SN15 / ATCC MYA-4574 / FGSC 10173)</name>
    <name type="common">Glume blotch fungus</name>
    <name type="synonym">Parastagonospora nodorum</name>
    <dbReference type="NCBI Taxonomy" id="321614"/>
    <lineage>
        <taxon>Eukaryota</taxon>
        <taxon>Fungi</taxon>
        <taxon>Dikarya</taxon>
        <taxon>Ascomycota</taxon>
        <taxon>Pezizomycotina</taxon>
        <taxon>Dothideomycetes</taxon>
        <taxon>Pleosporomycetidae</taxon>
        <taxon>Pleosporales</taxon>
        <taxon>Pleosporineae</taxon>
        <taxon>Phaeosphaeriaceae</taxon>
        <taxon>Parastagonospora</taxon>
    </lineage>
</organism>
<dbReference type="GO" id="GO:0006559">
    <property type="term" value="P:L-phenylalanine catabolic process"/>
    <property type="evidence" value="ECO:0007669"/>
    <property type="project" value="InterPro"/>
</dbReference>
<dbReference type="InterPro" id="IPR024083">
    <property type="entry name" value="Fumarase/histidase_N"/>
</dbReference>
<dbReference type="Gene3D" id="1.20.200.10">
    <property type="entry name" value="Fumarase/aspartase (Central domain)"/>
    <property type="match status" value="1"/>
</dbReference>
<evidence type="ECO:0000313" key="5">
    <source>
        <dbReference type="Proteomes" id="UP000663193"/>
    </source>
</evidence>
<evidence type="ECO:0000256" key="2">
    <source>
        <dbReference type="RuleBase" id="RU003954"/>
    </source>
</evidence>
<dbReference type="PROSITE" id="PS00488">
    <property type="entry name" value="PAL_HISTIDASE"/>
    <property type="match status" value="1"/>
</dbReference>
<dbReference type="GO" id="GO:0016841">
    <property type="term" value="F:ammonia-lyase activity"/>
    <property type="evidence" value="ECO:0007669"/>
    <property type="project" value="InterPro"/>
</dbReference>